<dbReference type="RefSeq" id="WP_182841696.1">
    <property type="nucleotide sequence ID" value="NZ_BAAALP010000003.1"/>
</dbReference>
<keyword evidence="4" id="KW-1185">Reference proteome</keyword>
<reference evidence="3 4" key="1">
    <citation type="submission" date="2020-08" db="EMBL/GenBank/DDBJ databases">
        <title>Genomic Encyclopedia of Type Strains, Phase IV (KMG-IV): sequencing the most valuable type-strain genomes for metagenomic binning, comparative biology and taxonomic classification.</title>
        <authorList>
            <person name="Goeker M."/>
        </authorList>
    </citation>
    <scope>NUCLEOTIDE SEQUENCE [LARGE SCALE GENOMIC DNA]</scope>
    <source>
        <strain evidence="3 4">DSM 44197</strain>
    </source>
</reference>
<evidence type="ECO:0000313" key="4">
    <source>
        <dbReference type="Proteomes" id="UP000572680"/>
    </source>
</evidence>
<evidence type="ECO:0000256" key="2">
    <source>
        <dbReference type="SAM" id="Phobius"/>
    </source>
</evidence>
<organism evidence="3 4">
    <name type="scientific">Actinomadura namibiensis</name>
    <dbReference type="NCBI Taxonomy" id="182080"/>
    <lineage>
        <taxon>Bacteria</taxon>
        <taxon>Bacillati</taxon>
        <taxon>Actinomycetota</taxon>
        <taxon>Actinomycetes</taxon>
        <taxon>Streptosporangiales</taxon>
        <taxon>Thermomonosporaceae</taxon>
        <taxon>Actinomadura</taxon>
    </lineage>
</organism>
<keyword evidence="2" id="KW-0472">Membrane</keyword>
<evidence type="ECO:0000256" key="1">
    <source>
        <dbReference type="SAM" id="MobiDB-lite"/>
    </source>
</evidence>
<dbReference type="EMBL" id="JACJIA010000001">
    <property type="protein sequence ID" value="MBA8949210.1"/>
    <property type="molecule type" value="Genomic_DNA"/>
</dbReference>
<gene>
    <name evidence="3" type="ORF">HNR61_000808</name>
</gene>
<comment type="caution">
    <text evidence="3">The sequence shown here is derived from an EMBL/GenBank/DDBJ whole genome shotgun (WGS) entry which is preliminary data.</text>
</comment>
<feature type="compositionally biased region" description="Pro residues" evidence="1">
    <location>
        <begin position="1"/>
        <end position="10"/>
    </location>
</feature>
<feature type="region of interest" description="Disordered" evidence="1">
    <location>
        <begin position="127"/>
        <end position="171"/>
    </location>
</feature>
<evidence type="ECO:0000313" key="3">
    <source>
        <dbReference type="EMBL" id="MBA8949210.1"/>
    </source>
</evidence>
<sequence>MSQPPPPSWTPQPATSPRMARLFDSVPPGGRPVVQRPPVPLHERDALLTYLKQAPVVLSARGTDEDLMDPSRPAEVPMAFHTDGTWVWPGSAVYYLRVHNVPPDPELLAHIRARGFRVPPVPEEAREAAVRVATGRAGEPAPAPPPLPAPEPPDPGADRPPAPPARSRKQGRRTIAGCLALVLVVGLFLGFRGLRTVLEKGLDDDGRPAGNSAPYTPPSPAATPGTSPRADARRAVVTSLPPLCGVVRRALPAKARGTRMEPNPTDGADRRFCRWRDLNARFARNLEVSVEAHGRGPAKAGGPARGAGEHRRNWTRAATPGTYAGRAAVPGLGDEAYAAARAVTIRRGPDPGTAIAFRTRGAEVGVRRGNVTVRVVWSLADGYQRRGRVLVGAYPRYSAARAEALAVARAVLARLG</sequence>
<feature type="region of interest" description="Disordered" evidence="1">
    <location>
        <begin position="1"/>
        <end position="38"/>
    </location>
</feature>
<name>A0A7W3QJC0_ACTNM</name>
<feature type="compositionally biased region" description="Low complexity" evidence="1">
    <location>
        <begin position="130"/>
        <end position="140"/>
    </location>
</feature>
<keyword evidence="2" id="KW-1133">Transmembrane helix</keyword>
<keyword evidence="2" id="KW-0812">Transmembrane</keyword>
<dbReference type="Proteomes" id="UP000572680">
    <property type="component" value="Unassembled WGS sequence"/>
</dbReference>
<feature type="region of interest" description="Disordered" evidence="1">
    <location>
        <begin position="293"/>
        <end position="318"/>
    </location>
</feature>
<proteinExistence type="predicted"/>
<accession>A0A7W3QJC0</accession>
<protein>
    <submittedName>
        <fullName evidence="3">Uncharacterized protein</fullName>
    </submittedName>
</protein>
<feature type="region of interest" description="Disordered" evidence="1">
    <location>
        <begin position="201"/>
        <end position="232"/>
    </location>
</feature>
<feature type="compositionally biased region" description="Pro residues" evidence="1">
    <location>
        <begin position="141"/>
        <end position="164"/>
    </location>
</feature>
<dbReference type="AlphaFoldDB" id="A0A7W3QJC0"/>
<feature type="transmembrane region" description="Helical" evidence="2">
    <location>
        <begin position="174"/>
        <end position="194"/>
    </location>
</feature>